<dbReference type="PANTHER" id="PTHR46429">
    <property type="entry name" value="23S RRNA (GUANOSINE-2'-O-)-METHYLTRANSFERASE RLMB"/>
    <property type="match status" value="1"/>
</dbReference>
<keyword evidence="5" id="KW-1185">Reference proteome</keyword>
<reference evidence="5" key="1">
    <citation type="journal article" date="2019" name="Int. J. Syst. Evol. Microbiol.">
        <title>The Global Catalogue of Microorganisms (GCM) 10K type strain sequencing project: providing services to taxonomists for standard genome sequencing and annotation.</title>
        <authorList>
            <consortium name="The Broad Institute Genomics Platform"/>
            <consortium name="The Broad Institute Genome Sequencing Center for Infectious Disease"/>
            <person name="Wu L."/>
            <person name="Ma J."/>
        </authorList>
    </citation>
    <scope>NUCLEOTIDE SEQUENCE [LARGE SCALE GENOMIC DNA]</scope>
    <source>
        <strain evidence="5">CGMCC 1.12931</strain>
    </source>
</reference>
<gene>
    <name evidence="4" type="ORF">GCM10010832_05370</name>
</gene>
<dbReference type="InterPro" id="IPR029028">
    <property type="entry name" value="Alpha/beta_knot_MTases"/>
</dbReference>
<evidence type="ECO:0000256" key="1">
    <source>
        <dbReference type="ARBA" id="ARBA00022603"/>
    </source>
</evidence>
<sequence length="164" mass="18415">MQQLEHNNTPLAKHKKQIIVSCTFISSPANLGMISRNAEAFGVKQILLSKNNASFLESNRFKRTARNSNENIQFKVIDSLEDEIQNLKEMNFHILALELTKNSVSLQSMKHFEKTLLILGNENTGIPEDALSICQQAIHINQFGKNSSINVAQALGISLYEMTK</sequence>
<accession>A0ABQ1SCY8</accession>
<protein>
    <recommendedName>
        <fullName evidence="3">tRNA/rRNA methyltransferase SpoU type domain-containing protein</fullName>
    </recommendedName>
</protein>
<proteinExistence type="predicted"/>
<dbReference type="CDD" id="cd18082">
    <property type="entry name" value="SpoU-like_family"/>
    <property type="match status" value="1"/>
</dbReference>
<dbReference type="RefSeq" id="WP_188457549.1">
    <property type="nucleotide sequence ID" value="NZ_BMGM01000002.1"/>
</dbReference>
<dbReference type="EMBL" id="BMGM01000002">
    <property type="protein sequence ID" value="GGE27577.1"/>
    <property type="molecule type" value="Genomic_DNA"/>
</dbReference>
<evidence type="ECO:0000256" key="2">
    <source>
        <dbReference type="ARBA" id="ARBA00022679"/>
    </source>
</evidence>
<organism evidence="4 5">
    <name type="scientific">Psychroflexus planctonicus</name>
    <dbReference type="NCBI Taxonomy" id="1526575"/>
    <lineage>
        <taxon>Bacteria</taxon>
        <taxon>Pseudomonadati</taxon>
        <taxon>Bacteroidota</taxon>
        <taxon>Flavobacteriia</taxon>
        <taxon>Flavobacteriales</taxon>
        <taxon>Flavobacteriaceae</taxon>
        <taxon>Psychroflexus</taxon>
    </lineage>
</organism>
<dbReference type="InterPro" id="IPR001537">
    <property type="entry name" value="SpoU_MeTrfase"/>
</dbReference>
<keyword evidence="2" id="KW-0808">Transferase</keyword>
<name>A0ABQ1SCY8_9FLAO</name>
<comment type="caution">
    <text evidence="4">The sequence shown here is derived from an EMBL/GenBank/DDBJ whole genome shotgun (WGS) entry which is preliminary data.</text>
</comment>
<keyword evidence="1" id="KW-0489">Methyltransferase</keyword>
<feature type="domain" description="tRNA/rRNA methyltransferase SpoU type" evidence="3">
    <location>
        <begin position="18"/>
        <end position="160"/>
    </location>
</feature>
<dbReference type="SUPFAM" id="SSF75217">
    <property type="entry name" value="alpha/beta knot"/>
    <property type="match status" value="1"/>
</dbReference>
<dbReference type="InterPro" id="IPR004441">
    <property type="entry name" value="rRNA_MeTrfase_TrmH"/>
</dbReference>
<evidence type="ECO:0000313" key="4">
    <source>
        <dbReference type="EMBL" id="GGE27577.1"/>
    </source>
</evidence>
<evidence type="ECO:0000259" key="3">
    <source>
        <dbReference type="Pfam" id="PF00588"/>
    </source>
</evidence>
<evidence type="ECO:0000313" key="5">
    <source>
        <dbReference type="Proteomes" id="UP000599179"/>
    </source>
</evidence>
<dbReference type="PANTHER" id="PTHR46429:SF1">
    <property type="entry name" value="23S RRNA (GUANOSINE-2'-O-)-METHYLTRANSFERASE RLMB"/>
    <property type="match status" value="1"/>
</dbReference>
<dbReference type="Gene3D" id="3.40.1280.10">
    <property type="match status" value="1"/>
</dbReference>
<dbReference type="Pfam" id="PF00588">
    <property type="entry name" value="SpoU_methylase"/>
    <property type="match status" value="1"/>
</dbReference>
<dbReference type="InterPro" id="IPR029026">
    <property type="entry name" value="tRNA_m1G_MTases_N"/>
</dbReference>
<dbReference type="Proteomes" id="UP000599179">
    <property type="component" value="Unassembled WGS sequence"/>
</dbReference>